<evidence type="ECO:0000313" key="2">
    <source>
        <dbReference type="EMBL" id="GMH08838.1"/>
    </source>
</evidence>
<dbReference type="EMBL" id="BSYO01000008">
    <property type="protein sequence ID" value="GMH08838.1"/>
    <property type="molecule type" value="Genomic_DNA"/>
</dbReference>
<evidence type="ECO:0000313" key="3">
    <source>
        <dbReference type="Proteomes" id="UP001279734"/>
    </source>
</evidence>
<dbReference type="AlphaFoldDB" id="A0AAD3SCU5"/>
<evidence type="ECO:0000256" key="1">
    <source>
        <dbReference type="SAM" id="MobiDB-lite"/>
    </source>
</evidence>
<accession>A0AAD3SCU5</accession>
<reference evidence="2" key="1">
    <citation type="submission" date="2023-05" db="EMBL/GenBank/DDBJ databases">
        <title>Nepenthes gracilis genome sequencing.</title>
        <authorList>
            <person name="Fukushima K."/>
        </authorList>
    </citation>
    <scope>NUCLEOTIDE SEQUENCE</scope>
    <source>
        <strain evidence="2">SING2019-196</strain>
    </source>
</reference>
<feature type="region of interest" description="Disordered" evidence="1">
    <location>
        <begin position="41"/>
        <end position="66"/>
    </location>
</feature>
<name>A0AAD3SCU5_NEPGR</name>
<organism evidence="2 3">
    <name type="scientific">Nepenthes gracilis</name>
    <name type="common">Slender pitcher plant</name>
    <dbReference type="NCBI Taxonomy" id="150966"/>
    <lineage>
        <taxon>Eukaryota</taxon>
        <taxon>Viridiplantae</taxon>
        <taxon>Streptophyta</taxon>
        <taxon>Embryophyta</taxon>
        <taxon>Tracheophyta</taxon>
        <taxon>Spermatophyta</taxon>
        <taxon>Magnoliopsida</taxon>
        <taxon>eudicotyledons</taxon>
        <taxon>Gunneridae</taxon>
        <taxon>Pentapetalae</taxon>
        <taxon>Caryophyllales</taxon>
        <taxon>Nepenthaceae</taxon>
        <taxon>Nepenthes</taxon>
    </lineage>
</organism>
<keyword evidence="3" id="KW-1185">Reference proteome</keyword>
<dbReference type="Proteomes" id="UP001279734">
    <property type="component" value="Unassembled WGS sequence"/>
</dbReference>
<protein>
    <submittedName>
        <fullName evidence="2">Uncharacterized protein</fullName>
    </submittedName>
</protein>
<gene>
    <name evidence="2" type="ORF">Nepgr_010678</name>
</gene>
<comment type="caution">
    <text evidence="2">The sequence shown here is derived from an EMBL/GenBank/DDBJ whole genome shotgun (WGS) entry which is preliminary data.</text>
</comment>
<proteinExistence type="predicted"/>
<sequence>MAARDTGEHDATIAQATESAASILYISRERQITHEGLERVRRAETGGGILPTPRASEMHEGQSSRDTAVHMPVFSEVLGNMIPVMHTPNPENNGGKFKFKSHFQTWISLYLMVTTQEISLSLTSYPVS</sequence>